<sequence>MEKMKNIITGVLSVAVLFIAFQVGVANESSTNKSTFLKKHTQSFLTDFTIQGDTLWFPVTINGLDDMDPASQQVSDQPTDQRPSGDCDPDNSGKVCSVKLDISGITDETAYNELKSRINDSTNPATIQDFLDLGATAEEYSHELAP</sequence>
<gene>
    <name evidence="2" type="ORF">SAMN05444682_10188</name>
</gene>
<dbReference type="EMBL" id="FOQO01000001">
    <property type="protein sequence ID" value="SFH75307.1"/>
    <property type="molecule type" value="Genomic_DNA"/>
</dbReference>
<dbReference type="AlphaFoldDB" id="A0A1I3CLD7"/>
<evidence type="ECO:0000256" key="1">
    <source>
        <dbReference type="SAM" id="MobiDB-lite"/>
    </source>
</evidence>
<reference evidence="2 3" key="1">
    <citation type="submission" date="2016-10" db="EMBL/GenBank/DDBJ databases">
        <authorList>
            <person name="de Groot N.N."/>
        </authorList>
    </citation>
    <scope>NUCLEOTIDE SEQUENCE [LARGE SCALE GENOMIC DNA]</scope>
    <source>
        <strain evidence="2 3">RK1</strain>
    </source>
</reference>
<feature type="region of interest" description="Disordered" evidence="1">
    <location>
        <begin position="66"/>
        <end position="92"/>
    </location>
</feature>
<feature type="compositionally biased region" description="Polar residues" evidence="1">
    <location>
        <begin position="70"/>
        <end position="82"/>
    </location>
</feature>
<organism evidence="2 3">
    <name type="scientific">Parapedobacter indicus</name>
    <dbReference type="NCBI Taxonomy" id="1477437"/>
    <lineage>
        <taxon>Bacteria</taxon>
        <taxon>Pseudomonadati</taxon>
        <taxon>Bacteroidota</taxon>
        <taxon>Sphingobacteriia</taxon>
        <taxon>Sphingobacteriales</taxon>
        <taxon>Sphingobacteriaceae</taxon>
        <taxon>Parapedobacter</taxon>
    </lineage>
</organism>
<evidence type="ECO:0000313" key="2">
    <source>
        <dbReference type="EMBL" id="SFH75307.1"/>
    </source>
</evidence>
<accession>A0A1I3CLD7</accession>
<keyword evidence="3" id="KW-1185">Reference proteome</keyword>
<proteinExistence type="predicted"/>
<protein>
    <submittedName>
        <fullName evidence="2">Uncharacterized protein</fullName>
    </submittedName>
</protein>
<dbReference type="Proteomes" id="UP000198670">
    <property type="component" value="Unassembled WGS sequence"/>
</dbReference>
<name>A0A1I3CLD7_9SPHI</name>
<evidence type="ECO:0000313" key="3">
    <source>
        <dbReference type="Proteomes" id="UP000198670"/>
    </source>
</evidence>